<keyword evidence="5" id="KW-1185">Reference proteome</keyword>
<gene>
    <name evidence="4" type="ORF">QJS64_20545</name>
</gene>
<geneLocation type="plasmid" evidence="4 5">
    <name>unnamed5</name>
</geneLocation>
<dbReference type="PROSITE" id="PS50943">
    <property type="entry name" value="HTH_CROC1"/>
    <property type="match status" value="1"/>
</dbReference>
<keyword evidence="2" id="KW-1133">Transmembrane helix</keyword>
<feature type="transmembrane region" description="Helical" evidence="2">
    <location>
        <begin position="155"/>
        <end position="175"/>
    </location>
</feature>
<dbReference type="SMART" id="SM00530">
    <property type="entry name" value="HTH_XRE"/>
    <property type="match status" value="1"/>
</dbReference>
<keyword evidence="2" id="KW-0812">Transmembrane</keyword>
<feature type="domain" description="HTH cro/C1-type" evidence="3">
    <location>
        <begin position="7"/>
        <end position="61"/>
    </location>
</feature>
<feature type="transmembrane region" description="Helical" evidence="2">
    <location>
        <begin position="84"/>
        <end position="102"/>
    </location>
</feature>
<dbReference type="InterPro" id="IPR010982">
    <property type="entry name" value="Lambda_DNA-bd_dom_sf"/>
</dbReference>
<dbReference type="Pfam" id="PF01381">
    <property type="entry name" value="HTH_3"/>
    <property type="match status" value="1"/>
</dbReference>
<dbReference type="SUPFAM" id="SSF47413">
    <property type="entry name" value="lambda repressor-like DNA-binding domains"/>
    <property type="match status" value="1"/>
</dbReference>
<evidence type="ECO:0000259" key="3">
    <source>
        <dbReference type="PROSITE" id="PS50943"/>
    </source>
</evidence>
<evidence type="ECO:0000313" key="5">
    <source>
        <dbReference type="Proteomes" id="UP001239169"/>
    </source>
</evidence>
<dbReference type="Gene3D" id="1.10.260.40">
    <property type="entry name" value="lambda repressor-like DNA-binding domains"/>
    <property type="match status" value="1"/>
</dbReference>
<keyword evidence="2" id="KW-0472">Membrane</keyword>
<evidence type="ECO:0000256" key="2">
    <source>
        <dbReference type="SAM" id="Phobius"/>
    </source>
</evidence>
<accession>A0ABY8RA39</accession>
<dbReference type="EMBL" id="CP124690">
    <property type="protein sequence ID" value="WGX77672.1"/>
    <property type="molecule type" value="Genomic_DNA"/>
</dbReference>
<organism evidence="4 5">
    <name type="scientific">Paraclostridium bifermentans</name>
    <name type="common">Clostridium bifermentans</name>
    <dbReference type="NCBI Taxonomy" id="1490"/>
    <lineage>
        <taxon>Bacteria</taxon>
        <taxon>Bacillati</taxon>
        <taxon>Bacillota</taxon>
        <taxon>Clostridia</taxon>
        <taxon>Peptostreptococcales</taxon>
        <taxon>Peptostreptococcaceae</taxon>
        <taxon>Paraclostridium</taxon>
    </lineage>
</organism>
<proteinExistence type="predicted"/>
<dbReference type="CDD" id="cd00093">
    <property type="entry name" value="HTH_XRE"/>
    <property type="match status" value="1"/>
</dbReference>
<evidence type="ECO:0000256" key="1">
    <source>
        <dbReference type="ARBA" id="ARBA00023125"/>
    </source>
</evidence>
<keyword evidence="4" id="KW-0614">Plasmid</keyword>
<name>A0ABY8RA39_PARBF</name>
<dbReference type="PANTHER" id="PTHR46558:SF15">
    <property type="entry name" value="HELIX-TURN-HELIX DOMAIN PROTEIN"/>
    <property type="match status" value="1"/>
</dbReference>
<reference evidence="4 5" key="1">
    <citation type="submission" date="2023-04" db="EMBL/GenBank/DDBJ databases">
        <title>Bacteria Genome Submission.</title>
        <authorList>
            <person name="Isaac P."/>
        </authorList>
    </citation>
    <scope>NUCLEOTIDE SEQUENCE [LARGE SCALE GENOMIC DNA]</scope>
    <source>
        <strain evidence="4 5">SampleS7P1</strain>
        <plasmid evidence="4 5">unnamed5</plasmid>
    </source>
</reference>
<evidence type="ECO:0000313" key="4">
    <source>
        <dbReference type="EMBL" id="WGX77672.1"/>
    </source>
</evidence>
<dbReference type="PANTHER" id="PTHR46558">
    <property type="entry name" value="TRACRIPTIONAL REGULATORY PROTEIN-RELATED-RELATED"/>
    <property type="match status" value="1"/>
</dbReference>
<sequence>MKISTIIKQRRLDLNLTQEQVAEQVFVSTKSISNWENDKNFPDIESLVRLAKLYDLSLDSLLLEGSDIVKDIKKKEKVYELQKISLIGPQLTNVLLMLMLFLPTIFKGFYMSDYMYGLLVLVIASNAITGFYFINKLDKYNFRENGNKTLISIQIVGSILFFVFLGFTTVTSVLLK</sequence>
<feature type="transmembrane region" description="Helical" evidence="2">
    <location>
        <begin position="114"/>
        <end position="134"/>
    </location>
</feature>
<keyword evidence="1" id="KW-0238">DNA-binding</keyword>
<protein>
    <submittedName>
        <fullName evidence="4">Helix-turn-helix transcriptional regulator</fullName>
    </submittedName>
</protein>
<dbReference type="InterPro" id="IPR001387">
    <property type="entry name" value="Cro/C1-type_HTH"/>
</dbReference>
<dbReference type="Proteomes" id="UP001239169">
    <property type="component" value="Plasmid unnamed5"/>
</dbReference>